<keyword evidence="1" id="KW-0677">Repeat</keyword>
<feature type="domain" description="Fibronectin type-III" evidence="4">
    <location>
        <begin position="1908"/>
        <end position="2012"/>
    </location>
</feature>
<evidence type="ECO:0000256" key="1">
    <source>
        <dbReference type="ARBA" id="ARBA00022737"/>
    </source>
</evidence>
<feature type="domain" description="Fibronectin type-III" evidence="4">
    <location>
        <begin position="1712"/>
        <end position="1807"/>
    </location>
</feature>
<reference evidence="6" key="3">
    <citation type="submission" date="2024-02" db="UniProtKB">
        <authorList>
            <consortium name="WormBaseParasite"/>
        </authorList>
    </citation>
    <scope>IDENTIFICATION</scope>
    <source>
        <strain evidence="6">pt0022</strain>
    </source>
</reference>
<name>A0AAF5PRV2_WUCBA</name>
<dbReference type="PROSITE" id="PS50853">
    <property type="entry name" value="FN3"/>
    <property type="match status" value="29"/>
</dbReference>
<feature type="region of interest" description="Disordered" evidence="2">
    <location>
        <begin position="4349"/>
        <end position="4412"/>
    </location>
</feature>
<proteinExistence type="predicted"/>
<feature type="domain" description="Fibronectin type-III" evidence="4">
    <location>
        <begin position="438"/>
        <end position="532"/>
    </location>
</feature>
<evidence type="ECO:0000259" key="4">
    <source>
        <dbReference type="PROSITE" id="PS50853"/>
    </source>
</evidence>
<feature type="domain" description="Fibronectin type-III" evidence="4">
    <location>
        <begin position="2114"/>
        <end position="2221"/>
    </location>
</feature>
<feature type="domain" description="Fibronectin type-III" evidence="4">
    <location>
        <begin position="2827"/>
        <end position="2926"/>
    </location>
</feature>
<protein>
    <recommendedName>
        <fullName evidence="4">Fibronectin type-III domain-containing protein</fullName>
    </recommendedName>
</protein>
<feature type="domain" description="Fibronectin type-III" evidence="4">
    <location>
        <begin position="1391"/>
        <end position="1488"/>
    </location>
</feature>
<dbReference type="InterPro" id="IPR003961">
    <property type="entry name" value="FN3_dom"/>
</dbReference>
<dbReference type="InterPro" id="IPR013783">
    <property type="entry name" value="Ig-like_fold"/>
</dbReference>
<feature type="domain" description="Fibronectin type-III" evidence="4">
    <location>
        <begin position="2014"/>
        <end position="2109"/>
    </location>
</feature>
<dbReference type="SMART" id="SM00060">
    <property type="entry name" value="FN3"/>
    <property type="match status" value="35"/>
</dbReference>
<feature type="domain" description="Fibronectin type-III" evidence="4">
    <location>
        <begin position="885"/>
        <end position="995"/>
    </location>
</feature>
<keyword evidence="3" id="KW-0472">Membrane</keyword>
<feature type="domain" description="Fibronectin type-III" evidence="4">
    <location>
        <begin position="1491"/>
        <end position="1610"/>
    </location>
</feature>
<dbReference type="Pfam" id="PF00041">
    <property type="entry name" value="fn3"/>
    <property type="match status" value="21"/>
</dbReference>
<feature type="domain" description="Fibronectin type-III" evidence="4">
    <location>
        <begin position="2517"/>
        <end position="2616"/>
    </location>
</feature>
<evidence type="ECO:0000256" key="3">
    <source>
        <dbReference type="SAM" id="Phobius"/>
    </source>
</evidence>
<evidence type="ECO:0000256" key="2">
    <source>
        <dbReference type="SAM" id="MobiDB-lite"/>
    </source>
</evidence>
<sequence length="4471" mass="504345">MSAYAASLQKLIVALILIYAIRGNEPRIRLRREIGGSQSLLTVEWEGIQTGDHPDDSVGGFAVEYRAEKDTQWHVHDGIIPYKGPNLQYRVQIPRLPTGIAYFVRIKVLGKNGKILVETPEIRARNEMVSIKCESDDLTAPRNLEVTQTGQYSIAISWEPPECGSVGEYHIELAGIEMKFDVHRQTVTHPSVSVTSLLPGTEYQVRVRAADRLRTLGPWNDYLLVAKTEGEAPNESDEIEIDYRTDSELRISWQPHDDERLQHYEVTAVEVDGESQAVERARVSPLANSHIFVRLKPDTQYDLGVIAFVDHEPKLVYKLSAKTEKDSGVAWKEKPMVTQENAQQFTVQWKKPLLPDQTISKFIVEYRLPNETEWRKYDDLMVDEETDDYNIQFDGMYDGSLYSFRILAVDDQLKVAAKTNEITVGSAASNSCIGDAGIPQNVRTSAVSESTLQFTWEKPRCDETYGPIDGYEYTFWNIETDMQPETASYVGRNTVELDDLKPATRYAFRVRSRAGHGHSSWSEIVNAETEAHSGPKVSTSNGDSRRYYYQSQLTTNNTLSFHSMLQEVPTFALLRRFKRQQKNQITDDHNIYQLRIILAPPKSYLVWTPLPEHTEEIVKFKLSYKKSAGDQWTRIVEIPEYFKCPEGIADPEDFCYDLSKLSFGVQYTADLIYELENGEWTAHGSPLFFILVEAGGLTKPLLGIDKPRIEQRGSRILLYWTVNGDTSNVIAYQIDIRSDSENEWRTIDGYLSHSPSEIHFRQELINLETNKHYYVRVSAIDESRRILATSETTSFTVHCQVPNSSPQDLRLENVAEGIQLTWNWSDQEDHECEPYFLITGYQNGIPFSERVAGRQREFTFRNTNANKWHVEMRAGNRAGTGPSSEPVNLQSNSKELISDLRVLAHDGDLSVEWNSEKTSHGIFGYRIQYRTDNTGWTSYGQIVPYVGDNKHYTQQLTGLQQGSMYHIHIQVLDRNSYVMYTSPEVSARTVCSAPTHPPSHLQLQAADPRHIRVSWAQPPQSTWQCNDIQVELEITEPQGIAPVFLNGYQTSHVLNSDANQQWSVRIRAKNSAGTSAWSQIASVRTPPTGELIIGPSVSYRHGIPVLTWTSKERLDDLIQTYQIEYRTSVDSTWQRLPEQVPYTGWQRPYSVDLSELPTGHNYQIRIHAVDANNGIAYTSSAVNVQTQIKCSVPRRAPLDVQATSLGPTQIRVSWKELHESEWNCNRLWYVVKYSTPHNQGFKNLTRGENHVIFDSEPYTRWTFEVQAANPAGETHWSHPVTVQTEGTAPGPISDLRIYPQSSDTLQLSWRQPQNPYGQITGYEVTYQLLSKGMCDQVTERPITVTSDKPSFTLQGLLPHSKYRISVAARTNIAGKPVSQEVQTHEATPSGAPVYIRITNVLPTEVAVVWQAPACLQTNGEITEYEFEATPLERPDYETDSTVRQVVRGTRTKITGLSPYTKYLVRIRAFTRKGPGPWSEPVQFQTAAAPEIPAPPMVRILSTGTDNADLIWQEPYPSSGLIDKYKCKYAVAGTKQYQERQFPSYNPCGKEVLLMQQLSPLSPTPSGAKLHCGRIDGLQPEKQYTFMVSAGDRSGTWSPWSEPQVGHISEGPVQVISLNKLGGGANSVFITWNVRPTDAARVVGYRIHVTPVLQHDAKPISFTVDRSTLQYNIDNLSPNTRYNITVDATTDGIHYHPGTAIEVRTDSAPASGLTVTPRVIEEQATSVTLEWNAPDGNVSGFVIEYCLGDGVWQQYSRRIPAYPGRRVYTAQVDQLPTNSVVDLRVRVISPQNEQSAPSPEVRARTRCSAPPAPPQAIRLDAPSTNEVRVSWAQPAKDTWQCDQLNYDLAYRVGGQAERIVPVPGDRNDYTFPSEANTRWAVKLRCTNQVGSSPWSSEQVITTRQGIPGPVRDLRLSAKSPNEVHVKWLAPLVQRGSIVGYDISYRLKHRLACPDEEPRDVSRDFVTVYNHKDLEYTLTGLLPFSLYEVRVRARTTELGPEESKDIATEQQPPSAPPLNLQLSYALERSISFQWEEIECSQRHGHIVNYEYEILGQDDWAKLERQIANTTNTKINIEGLTPFTKYIMRVKAYNSIGGGPNTENLDAMTAKADAPLPPQDLVVAQEGTDYFMISWLPPYPPYGPHDKYKIRYQILNETRWMEIEKDTKDQLLKCPAESPRHCFNVTNLESGRQFRVQVAAHIVGGSYGPWSTVTIANTLQTLPDAPRAIELIKKTDQLLHIRWIPPPDPLGQITQYKVGIVSLDDPHDQLKTFLIDHPTLQHILKNLQPETSYNISISAGTKRGFGPLSWTRYSTDPFKVPPIANAPQVTADGADALNVQWNGILDTKNQIHGYIIEFRSSDNPTFTEYDGIIEHDVNRRNYQQRLSLLDPDTLYFVRVKVVDQKQRVSEASPEGSARTGCALPLAPPSNVNASSPSPYQVRISWQPPSQSSWQCSNIKYKLEYTNGSSSPEEIDVPSGITDRVLDASPNTLWRLRVRVENEAGASDWSKEMTITTAEGAPSTVEDLDARPYGPEAASIMWRPPAQPNGQITGYTLVYKLKSRGECGPRSSQPITRNTKDEEITLDGLLPDSTYEVHVTAHTSEPGPQSNIITVTTDEAPPTGAPLNPRVSSTTQTRSDFLWSEPDCELRNGKITGYEWQLESLDPWGESKTGQSTTQRLSFDDLVPYTQYRVRVLAENSAGQGPWSEWVSFRTQPAAPPAPTELTEEKSFPHAIEISFVPPSPPHGIINEYRIRNTPSGQMNYKEVRVLGDRLQCSDISKRDRLCYRVGDLEPEQKYEIQASAHTEGGGWSDWSESLSAETHEQKIPVLERELEVVDSKPNSISLRWQGLDANQSKHIVGYILEYKSEDDDWKEYDGITKHRSRQNDYRIQVKDLEPSTEYFFRLKVVGKNDKRGSSGPELKAMTKCGRPEEPPTDLQLTSDFENVKLTWTNPDKDSWACDNVEYVIDFVNTTSRGIMTVPADAPSKLLLPSLPGTKWEIRMRTQTIEEGEKPSYSSWSDRATLVTQALPGELFLTVEPKTPTSAMVIWDLADQDRKWNYGVDITHRLKQLGGCIESRSGSHEPVTNYNVQDKQILLHDLTPGSEYEVVVTPRRPPTLRSSVTTPKTVRRFRTKATFPSGPPRNLRAEGRRDTEIFFKWEPPICEEQNGKITQYEYEVTGAEEWNDMKREGVTPRTNAAVDQLSPGSTYNTRVRAYTSEGPGPWSEPIQITTTGTELGPPRELTAVHTKPKMIQLTWLPPYPERAPVVVYKLRHSPRADDSNPVEMELSGDQLSCTGYKSPLITNDNMCATVKSLQPDTTYRFAVQAQSPTGNWGEWSPAYFATTRSTEEGPIPGKLRLVSAGHDNLRVNWTAPPAVKNVVDQYLVNISLTSPLDKHPKQFTVRGDQNDYHFRDLEPATHYNITVQGLSEGKRMWFITEVFPTTDYGTGLLSWLPAPTDLKLLEKSDRHLHVAWSPPEIFDPAYKDLITHYLVTIAPFDSYTGKTGRPRNYSVPYPGTSIKFDNLSPKTIYNMTVQAGTNSGYGEMLWGTYSTLAPGENHVLRLLDRTPTSLTVEWEPTILGDREYVLSWKSLHSAFKHVQINGIRSAEIPAGTTQYTIENLEPSTVYNVTLKAQPSDKIASGAYATLPPGWFTVRNLVWCDRTNYALSLTWEPVNLNKATHYQVRYLRLKEHDVIWTEENEAKAIDLLCPKDGCNRHCYLVFNLIHNPNEYVFQVRAKVDNQWNRWRTVGKPSFLEKSEQKKGCCIVPPPYMVENIGSAGTFWEVDISPVQSQPQNVSRYYVVVDEREPAGSTNWTELSDKITANKMKIPYYVAASFNADTLPGPRKVRIGDGSVIGGYLNYPLVKGKKYNYEIYSVWELNGKPAAVARQRASPYAISGWPWWWLLLLLLLLLLLILLTCCLLWCLQGRYRTRKERRRVIASNGQTVPLLSADVEKAGIEQNMQALSSRVDDIRSSLDQKATARGDFEDGYVRGFRDANKLGTASAARRRMDDDYGTRDDRFHEGYVKGLRDAGMTGMSASMRNLAQRGQGAGYSSGYMQGFRDGNSGFFGDRISNSLLRRLEEQYPNQEEFRTGYIDGFKEGIASRTSGQRSFEESRRLQESLTKLTEILQDKSRAGGDETHTTKIYHVYNQQPDAVAVSAYSSTTGRQLEQELEELTSSSRRSTLRRHYTPGDYLKYGSEAEAYGSLARNRRSLSASALGRDLAREQSERARLYSGTGTSYISRASAAERPLTDTYSRRYTYRSRSDMGSPRHYASQTLLDGTRPGPSTPHTRRDALHTLQRELDTLSRSPDQLTARGYSSDTGYMNDTMRSRTRAYSNYDYDTYRTSKSEMRSAETSGGAIGSSSGASAGINGYGPRATASTSFSTRRAENERGAGSGRTTAFSSHNWPDDLIDIVNEPMGQTLDRMKKYSNSLSQVDRDGTEEGGPIRERVEERYQRSYKEEYTTGRR</sequence>
<feature type="domain" description="Fibronectin type-III" evidence="4">
    <location>
        <begin position="997"/>
        <end position="1088"/>
    </location>
</feature>
<evidence type="ECO:0000313" key="5">
    <source>
        <dbReference type="Proteomes" id="UP000093561"/>
    </source>
</evidence>
<feature type="compositionally biased region" description="Polar residues" evidence="2">
    <location>
        <begin position="4400"/>
        <end position="4409"/>
    </location>
</feature>
<feature type="domain" description="Fibronectin type-III" evidence="4">
    <location>
        <begin position="140"/>
        <end position="231"/>
    </location>
</feature>
<feature type="domain" description="Fibronectin type-III" evidence="4">
    <location>
        <begin position="3237"/>
        <end position="3346"/>
    </location>
</feature>
<reference evidence="5" key="1">
    <citation type="submission" date="2015-03" db="EMBL/GenBank/DDBJ databases">
        <title>Wuchereria bancrofti Genome Sequencing Papua New Guinea Strain.</title>
        <authorList>
            <person name="Small S.T."/>
            <person name="Serre D."/>
            <person name="Zimmerman P.A."/>
        </authorList>
    </citation>
    <scope>NUCLEOTIDE SEQUENCE [LARGE SCALE GENOMIC DNA]</scope>
    <source>
        <strain evidence="5">pt0022</strain>
    </source>
</reference>
<feature type="domain" description="Fibronectin type-III" evidence="4">
    <location>
        <begin position="1611"/>
        <end position="1707"/>
    </location>
</feature>
<feature type="transmembrane region" description="Helical" evidence="3">
    <location>
        <begin position="3901"/>
        <end position="3925"/>
    </location>
</feature>
<feature type="region of interest" description="Disordered" evidence="2">
    <location>
        <begin position="1996"/>
        <end position="2015"/>
    </location>
</feature>
<keyword evidence="3" id="KW-0812">Transmembrane</keyword>
<feature type="region of interest" description="Disordered" evidence="2">
    <location>
        <begin position="4426"/>
        <end position="4471"/>
    </location>
</feature>
<feature type="compositionally biased region" description="Polar residues" evidence="2">
    <location>
        <begin position="4308"/>
        <end position="4327"/>
    </location>
</feature>
<feature type="domain" description="Fibronectin type-III" evidence="4">
    <location>
        <begin position="331"/>
        <end position="429"/>
    </location>
</feature>
<dbReference type="InterPro" id="IPR036116">
    <property type="entry name" value="FN3_sf"/>
</dbReference>
<feature type="region of interest" description="Disordered" evidence="2">
    <location>
        <begin position="1791"/>
        <end position="1817"/>
    </location>
</feature>
<feature type="domain" description="Fibronectin type-III" evidence="4">
    <location>
        <begin position="1196"/>
        <end position="1287"/>
    </location>
</feature>
<dbReference type="SUPFAM" id="SSF49265">
    <property type="entry name" value="Fibronectin type III"/>
    <property type="match status" value="18"/>
</dbReference>
<feature type="domain" description="Fibronectin type-III" evidence="4">
    <location>
        <begin position="2931"/>
        <end position="3027"/>
    </location>
</feature>
<feature type="region of interest" description="Disordered" evidence="2">
    <location>
        <begin position="4262"/>
        <end position="4328"/>
    </location>
</feature>
<feature type="domain" description="Fibronectin type-III" evidence="4">
    <location>
        <begin position="2424"/>
        <end position="2516"/>
    </location>
</feature>
<feature type="domain" description="Fibronectin type-III" evidence="4">
    <location>
        <begin position="235"/>
        <end position="326"/>
    </location>
</feature>
<accession>A0AAF5PRV2</accession>
<feature type="domain" description="Fibronectin type-III" evidence="4">
    <location>
        <begin position="2716"/>
        <end position="2822"/>
    </location>
</feature>
<organism evidence="5 6">
    <name type="scientific">Wuchereria bancrofti</name>
    <dbReference type="NCBI Taxonomy" id="6293"/>
    <lineage>
        <taxon>Eukaryota</taxon>
        <taxon>Metazoa</taxon>
        <taxon>Ecdysozoa</taxon>
        <taxon>Nematoda</taxon>
        <taxon>Chromadorea</taxon>
        <taxon>Rhabditida</taxon>
        <taxon>Spirurina</taxon>
        <taxon>Spiruromorpha</taxon>
        <taxon>Filarioidea</taxon>
        <taxon>Onchocercidae</taxon>
        <taxon>Wuchereria</taxon>
    </lineage>
</organism>
<feature type="region of interest" description="Disordered" evidence="2">
    <location>
        <begin position="2911"/>
        <end position="2933"/>
    </location>
</feature>
<feature type="compositionally biased region" description="Basic and acidic residues" evidence="2">
    <location>
        <begin position="4439"/>
        <end position="4471"/>
    </location>
</feature>
<dbReference type="PANTHER" id="PTHR46957:SF3">
    <property type="entry name" value="CYTOKINE RECEPTOR"/>
    <property type="match status" value="1"/>
</dbReference>
<feature type="domain" description="Fibronectin type-III" evidence="4">
    <location>
        <begin position="3556"/>
        <end position="3655"/>
    </location>
</feature>
<feature type="domain" description="Fibronectin type-III" evidence="4">
    <location>
        <begin position="1291"/>
        <end position="1390"/>
    </location>
</feature>
<feature type="domain" description="Fibronectin type-III" evidence="4">
    <location>
        <begin position="3351"/>
        <end position="3445"/>
    </location>
</feature>
<dbReference type="GO" id="GO:0016020">
    <property type="term" value="C:membrane"/>
    <property type="evidence" value="ECO:0007669"/>
    <property type="project" value="UniProtKB-SubCell"/>
</dbReference>
<dbReference type="Proteomes" id="UP000093561">
    <property type="component" value="Unassembled WGS sequence"/>
</dbReference>
<dbReference type="WBParaSite" id="mrna-Wban_04679">
    <property type="protein sequence ID" value="mrna-Wban_04679"/>
    <property type="gene ID" value="Wban_04679"/>
</dbReference>
<feature type="compositionally biased region" description="Basic and acidic residues" evidence="2">
    <location>
        <begin position="4293"/>
        <end position="4307"/>
    </location>
</feature>
<dbReference type="FunFam" id="2.60.40.10:FF:000028">
    <property type="entry name" value="Neuronal cell adhesion molecule"/>
    <property type="match status" value="1"/>
</dbReference>
<evidence type="ECO:0000313" key="6">
    <source>
        <dbReference type="WBParaSite" id="mrna-Wban_04679"/>
    </source>
</evidence>
<dbReference type="InterPro" id="IPR050713">
    <property type="entry name" value="RTP_Phos/Ushers"/>
</dbReference>
<dbReference type="CDD" id="cd00063">
    <property type="entry name" value="FN3"/>
    <property type="match status" value="29"/>
</dbReference>
<feature type="compositionally biased region" description="Low complexity" evidence="2">
    <location>
        <begin position="4364"/>
        <end position="4373"/>
    </location>
</feature>
<keyword evidence="3" id="KW-1133">Transmembrane helix</keyword>
<feature type="domain" description="Fibronectin type-III" evidence="4">
    <location>
        <begin position="2321"/>
        <end position="2419"/>
    </location>
</feature>
<feature type="domain" description="Fibronectin type-III" evidence="4">
    <location>
        <begin position="3454"/>
        <end position="3555"/>
    </location>
</feature>
<feature type="domain" description="Fibronectin type-III" evidence="4">
    <location>
        <begin position="2222"/>
        <end position="2320"/>
    </location>
</feature>
<dbReference type="Gene3D" id="2.60.40.10">
    <property type="entry name" value="Immunoglobulins"/>
    <property type="match status" value="32"/>
</dbReference>
<feature type="domain" description="Fibronectin type-III" evidence="4">
    <location>
        <begin position="1812"/>
        <end position="1904"/>
    </location>
</feature>
<feature type="domain" description="Fibronectin type-III" evidence="4">
    <location>
        <begin position="2621"/>
        <end position="2714"/>
    </location>
</feature>
<dbReference type="PANTHER" id="PTHR46957">
    <property type="entry name" value="CYTOKINE RECEPTOR"/>
    <property type="match status" value="1"/>
</dbReference>
<reference evidence="5" key="2">
    <citation type="journal article" date="2016" name="Mol. Ecol.">
        <title>Population genomics of the filarial nematode parasite Wuchereria bancrofti from mosquitoes.</title>
        <authorList>
            <person name="Small S.T."/>
            <person name="Reimer L.J."/>
            <person name="Tisch D.J."/>
            <person name="King C.L."/>
            <person name="Christensen B.M."/>
            <person name="Siba P.M."/>
            <person name="Kazura J.W."/>
            <person name="Serre D."/>
            <person name="Zimmerman P.A."/>
        </authorList>
    </citation>
    <scope>NUCLEOTIDE SEQUENCE</scope>
    <source>
        <strain evidence="5">pt0022</strain>
    </source>
</reference>
<feature type="compositionally biased region" description="Basic and acidic residues" evidence="2">
    <location>
        <begin position="1996"/>
        <end position="2005"/>
    </location>
</feature>
<feature type="domain" description="Fibronectin type-III" evidence="4">
    <location>
        <begin position="3139"/>
        <end position="3233"/>
    </location>
</feature>
<dbReference type="FunFam" id="2.60.40.10:FF:001900">
    <property type="entry name" value="Myotactin form B"/>
    <property type="match status" value="1"/>
</dbReference>